<gene>
    <name evidence="2" type="ORF">KIMC2_11790</name>
</gene>
<feature type="transmembrane region" description="Helical" evidence="1">
    <location>
        <begin position="83"/>
        <end position="104"/>
    </location>
</feature>
<feature type="transmembrane region" description="Helical" evidence="1">
    <location>
        <begin position="110"/>
        <end position="131"/>
    </location>
</feature>
<evidence type="ECO:0000313" key="2">
    <source>
        <dbReference type="EMBL" id="BDR56617.1"/>
    </source>
</evidence>
<protein>
    <recommendedName>
        <fullName evidence="4">Sugar specific permease</fullName>
    </recommendedName>
</protein>
<name>A0AAU9CRQ0_9LACO</name>
<organism evidence="2 3">
    <name type="scientific">Xylocopilactobacillus apis</name>
    <dbReference type="NCBI Taxonomy" id="2932183"/>
    <lineage>
        <taxon>Bacteria</taxon>
        <taxon>Bacillati</taxon>
        <taxon>Bacillota</taxon>
        <taxon>Bacilli</taxon>
        <taxon>Lactobacillales</taxon>
        <taxon>Lactobacillaceae</taxon>
        <taxon>Xylocopilactobacillus</taxon>
    </lineage>
</organism>
<feature type="transmembrane region" description="Helical" evidence="1">
    <location>
        <begin position="9"/>
        <end position="32"/>
    </location>
</feature>
<feature type="transmembrane region" description="Helical" evidence="1">
    <location>
        <begin position="52"/>
        <end position="71"/>
    </location>
</feature>
<dbReference type="AlphaFoldDB" id="A0AAU9CRQ0"/>
<keyword evidence="3" id="KW-1185">Reference proteome</keyword>
<feature type="transmembrane region" description="Helical" evidence="1">
    <location>
        <begin position="159"/>
        <end position="179"/>
    </location>
</feature>
<accession>A0AAU9CRQ0</accession>
<keyword evidence="1" id="KW-0812">Transmembrane</keyword>
<dbReference type="InterPro" id="IPR038750">
    <property type="entry name" value="YczE/YyaS-like"/>
</dbReference>
<proteinExistence type="predicted"/>
<evidence type="ECO:0008006" key="4">
    <source>
        <dbReference type="Google" id="ProtNLM"/>
    </source>
</evidence>
<evidence type="ECO:0000256" key="1">
    <source>
        <dbReference type="SAM" id="Phobius"/>
    </source>
</evidence>
<keyword evidence="1" id="KW-1133">Transmembrane helix</keyword>
<dbReference type="EMBL" id="AP026801">
    <property type="protein sequence ID" value="BDR56617.1"/>
    <property type="molecule type" value="Genomic_DNA"/>
</dbReference>
<reference evidence="2 3" key="1">
    <citation type="journal article" date="2023" name="Microbiol. Spectr.">
        <title>Symbiosis of Carpenter Bees with Uncharacterized Lactic Acid Bacteria Showing NAD Auxotrophy.</title>
        <authorList>
            <person name="Kawasaki S."/>
            <person name="Ozawa K."/>
            <person name="Mori T."/>
            <person name="Yamamoto A."/>
            <person name="Ito M."/>
            <person name="Ohkuma M."/>
            <person name="Sakamoto M."/>
            <person name="Matsutani M."/>
        </authorList>
    </citation>
    <scope>NUCLEOTIDE SEQUENCE [LARGE SCALE GENOMIC DNA]</scope>
    <source>
        <strain evidence="2 3">KimC2</strain>
    </source>
</reference>
<dbReference type="KEGG" id="xak:KIMC2_11790"/>
<dbReference type="Proteomes" id="UP001321804">
    <property type="component" value="Chromosome"/>
</dbReference>
<sequence length="226" mass="25814">MNKNKSVQIVIYLIIAIIIDALGNALTVSLNLGSAFWTASAVNLSHLTHIDLQSILIIYGIIVIIINVIFLKKIEPRRIFNNFLFMIPFSLLVGYTTKFFNLFHINHLNLFIRIFLDFIGIIMIAAAISILQRVNILLHPNDDLMQIIRFKFFKGRASIAMWVSFIPPIIISLICFVITKKIYAINIGTIFSLLFQGSIIGISDRVVFPQLKHRKLSKIQIVSKRF</sequence>
<evidence type="ECO:0000313" key="3">
    <source>
        <dbReference type="Proteomes" id="UP001321804"/>
    </source>
</evidence>
<keyword evidence="1" id="KW-0472">Membrane</keyword>
<dbReference type="RefSeq" id="WP_317694918.1">
    <property type="nucleotide sequence ID" value="NZ_AP026801.1"/>
</dbReference>
<dbReference type="Pfam" id="PF19700">
    <property type="entry name" value="DUF6198"/>
    <property type="match status" value="1"/>
</dbReference>
<feature type="transmembrane region" description="Helical" evidence="1">
    <location>
        <begin position="185"/>
        <end position="208"/>
    </location>
</feature>